<protein>
    <recommendedName>
        <fullName evidence="8">EGF-like domain-containing protein</fullName>
    </recommendedName>
</protein>
<dbReference type="PANTHER" id="PTHR24049">
    <property type="entry name" value="CRUMBS FAMILY MEMBER"/>
    <property type="match status" value="1"/>
</dbReference>
<evidence type="ECO:0000256" key="2">
    <source>
        <dbReference type="ARBA" id="ARBA00022729"/>
    </source>
</evidence>
<feature type="chain" id="PRO_5001728727" description="EGF-like domain-containing protein" evidence="7">
    <location>
        <begin position="22"/>
        <end position="421"/>
    </location>
</feature>
<feature type="disulfide bond" evidence="6">
    <location>
        <begin position="355"/>
        <end position="364"/>
    </location>
</feature>
<evidence type="ECO:0000256" key="6">
    <source>
        <dbReference type="PROSITE-ProRule" id="PRU00076"/>
    </source>
</evidence>
<feature type="domain" description="EGF-like" evidence="8">
    <location>
        <begin position="330"/>
        <end position="365"/>
    </location>
</feature>
<feature type="signal peptide" evidence="7">
    <location>
        <begin position="1"/>
        <end position="21"/>
    </location>
</feature>
<dbReference type="PROSITE" id="PS00022">
    <property type="entry name" value="EGF_1"/>
    <property type="match status" value="3"/>
</dbReference>
<evidence type="ECO:0000313" key="10">
    <source>
        <dbReference type="Proteomes" id="UP000030665"/>
    </source>
</evidence>
<evidence type="ECO:0000313" key="9">
    <source>
        <dbReference type="EMBL" id="CDW58106.1"/>
    </source>
</evidence>
<evidence type="ECO:0000256" key="1">
    <source>
        <dbReference type="ARBA" id="ARBA00022536"/>
    </source>
</evidence>
<dbReference type="PROSITE" id="PS50026">
    <property type="entry name" value="EGF_3"/>
    <property type="match status" value="3"/>
</dbReference>
<gene>
    <name evidence="9" type="ORF">TTRE_0000640901</name>
</gene>
<evidence type="ECO:0000256" key="3">
    <source>
        <dbReference type="ARBA" id="ARBA00022737"/>
    </source>
</evidence>
<feature type="disulfide bond" evidence="6">
    <location>
        <begin position="395"/>
        <end position="404"/>
    </location>
</feature>
<dbReference type="FunFam" id="2.10.25.10:FF:000173">
    <property type="entry name" value="Neurogenic locus notch protein 2"/>
    <property type="match status" value="1"/>
</dbReference>
<organism evidence="9 10">
    <name type="scientific">Trichuris trichiura</name>
    <name type="common">Whipworm</name>
    <name type="synonym">Trichocephalus trichiurus</name>
    <dbReference type="NCBI Taxonomy" id="36087"/>
    <lineage>
        <taxon>Eukaryota</taxon>
        <taxon>Metazoa</taxon>
        <taxon>Ecdysozoa</taxon>
        <taxon>Nematoda</taxon>
        <taxon>Enoplea</taxon>
        <taxon>Dorylaimia</taxon>
        <taxon>Trichinellida</taxon>
        <taxon>Trichuridae</taxon>
        <taxon>Trichuris</taxon>
    </lineage>
</organism>
<sequence>MFGIYCITALILSTAVLWCHAYPQLLDYDKTDCIYHFWRNEHRLDYPMAIMSGVSFIAPWWKHYAPLNLCPAMTPEGRTIGFLWPVGMKTLCSSDKALEHIWSQTKSSTNRTATGRLLNVVRPNLKRSQRFYDEVVVNGYVVVGVNSTQKGKIYNVAYKLIESVNASVITHTVDNGVVVKPDLALYYNFTDLEKSTKEHLKKGERIIVLLQNDKLYYVHENKFHDQLEAMKGEHRERDDIPYISFCSYTNYMKYCAEKLEEPYKPGEYNQEKYGCKQCRPGFAGFHCYIGNAHQNDCENNPCVNGWCVDLVGGYKCICERGMEGDNCAKSENKCARLDCVGGTCKLHNGMPYCKCDEDHYGVHCEIEMDPCMSSPCRRDAHCINDLKNKGFLCVCPEGYEGFDCKQSMFQSEYYDDAFMNT</sequence>
<evidence type="ECO:0000256" key="4">
    <source>
        <dbReference type="ARBA" id="ARBA00023157"/>
    </source>
</evidence>
<dbReference type="InterPro" id="IPR000742">
    <property type="entry name" value="EGF"/>
</dbReference>
<keyword evidence="1 6" id="KW-0245">EGF-like domain</keyword>
<evidence type="ECO:0000256" key="7">
    <source>
        <dbReference type="SAM" id="SignalP"/>
    </source>
</evidence>
<feature type="disulfide bond" evidence="6">
    <location>
        <begin position="297"/>
        <end position="307"/>
    </location>
</feature>
<dbReference type="SUPFAM" id="SSF57196">
    <property type="entry name" value="EGF/Laminin"/>
    <property type="match status" value="2"/>
</dbReference>
<dbReference type="InterPro" id="IPR001881">
    <property type="entry name" value="EGF-like_Ca-bd_dom"/>
</dbReference>
<reference evidence="9" key="2">
    <citation type="submission" date="2014-03" db="EMBL/GenBank/DDBJ databases">
        <title>The whipworm genome and dual-species transcriptomics of an intimate host-pathogen interaction.</title>
        <authorList>
            <person name="Foth B.J."/>
            <person name="Tsai I.J."/>
            <person name="Reid A.J."/>
            <person name="Bancroft A.J."/>
            <person name="Nichol S."/>
            <person name="Tracey A."/>
            <person name="Holroyd N."/>
            <person name="Cotton J.A."/>
            <person name="Stanley E.J."/>
            <person name="Zarowiecki M."/>
            <person name="Liu J.Z."/>
            <person name="Huckvale T."/>
            <person name="Cooper P.J."/>
            <person name="Grencis R.K."/>
            <person name="Berriman M."/>
        </authorList>
    </citation>
    <scope>NUCLEOTIDE SEQUENCE [LARGE SCALE GENOMIC DNA]</scope>
</reference>
<evidence type="ECO:0000259" key="8">
    <source>
        <dbReference type="PROSITE" id="PS50026"/>
    </source>
</evidence>
<proteinExistence type="predicted"/>
<dbReference type="Gene3D" id="2.10.25.10">
    <property type="entry name" value="Laminin"/>
    <property type="match status" value="2"/>
</dbReference>
<dbReference type="STRING" id="36087.A0A077ZCI6"/>
<dbReference type="GO" id="GO:0016020">
    <property type="term" value="C:membrane"/>
    <property type="evidence" value="ECO:0007669"/>
    <property type="project" value="UniProtKB-SubCell"/>
</dbReference>
<dbReference type="FunFam" id="2.10.25.10:FF:000006">
    <property type="entry name" value="Versican core protein-like isoform 1"/>
    <property type="match status" value="1"/>
</dbReference>
<feature type="domain" description="EGF-like" evidence="8">
    <location>
        <begin position="367"/>
        <end position="405"/>
    </location>
</feature>
<evidence type="ECO:0000256" key="5">
    <source>
        <dbReference type="ARBA" id="ARBA00023180"/>
    </source>
</evidence>
<accession>A0A077ZCI6</accession>
<dbReference type="InterPro" id="IPR000152">
    <property type="entry name" value="EGF-type_Asp/Asn_hydroxyl_site"/>
</dbReference>
<feature type="disulfide bond" evidence="6">
    <location>
        <begin position="334"/>
        <end position="344"/>
    </location>
</feature>
<feature type="domain" description="EGF-like" evidence="8">
    <location>
        <begin position="293"/>
        <end position="328"/>
    </location>
</feature>
<dbReference type="GO" id="GO:0005509">
    <property type="term" value="F:calcium ion binding"/>
    <property type="evidence" value="ECO:0007669"/>
    <property type="project" value="InterPro"/>
</dbReference>
<dbReference type="PROSITE" id="PS01186">
    <property type="entry name" value="EGF_2"/>
    <property type="match status" value="1"/>
</dbReference>
<feature type="disulfide bond" evidence="6">
    <location>
        <begin position="376"/>
        <end position="393"/>
    </location>
</feature>
<keyword evidence="5" id="KW-0325">Glycoprotein</keyword>
<keyword evidence="4 6" id="KW-1015">Disulfide bond</keyword>
<name>A0A077ZCI6_TRITR</name>
<dbReference type="SMART" id="SM00179">
    <property type="entry name" value="EGF_CA"/>
    <property type="match status" value="2"/>
</dbReference>
<reference evidence="9" key="1">
    <citation type="submission" date="2014-01" db="EMBL/GenBank/DDBJ databases">
        <authorList>
            <person name="Aslett M."/>
        </authorList>
    </citation>
    <scope>NUCLEOTIDE SEQUENCE</scope>
</reference>
<dbReference type="InterPro" id="IPR051022">
    <property type="entry name" value="Notch_Cell-Fate_Det"/>
</dbReference>
<dbReference type="AlphaFoldDB" id="A0A077ZCI6"/>
<dbReference type="Proteomes" id="UP000030665">
    <property type="component" value="Unassembled WGS sequence"/>
</dbReference>
<feature type="disulfide bond" evidence="6">
    <location>
        <begin position="318"/>
        <end position="327"/>
    </location>
</feature>
<keyword evidence="2 7" id="KW-0732">Signal</keyword>
<comment type="caution">
    <text evidence="6">Lacks conserved residue(s) required for the propagation of feature annotation.</text>
</comment>
<keyword evidence="10" id="KW-1185">Reference proteome</keyword>
<dbReference type="OrthoDB" id="5912267at2759"/>
<dbReference type="CDD" id="cd00054">
    <property type="entry name" value="EGF_CA"/>
    <property type="match status" value="2"/>
</dbReference>
<dbReference type="PROSITE" id="PS00010">
    <property type="entry name" value="ASX_HYDROXYL"/>
    <property type="match status" value="1"/>
</dbReference>
<keyword evidence="3" id="KW-0677">Repeat</keyword>
<dbReference type="EMBL" id="HG806264">
    <property type="protein sequence ID" value="CDW58106.1"/>
    <property type="molecule type" value="Genomic_DNA"/>
</dbReference>
<dbReference type="SMART" id="SM00181">
    <property type="entry name" value="EGF"/>
    <property type="match status" value="4"/>
</dbReference>